<organism evidence="2 3">
    <name type="scientific">Flavobacterium kingsejongi</name>
    <dbReference type="NCBI Taxonomy" id="1678728"/>
    <lineage>
        <taxon>Bacteria</taxon>
        <taxon>Pseudomonadati</taxon>
        <taxon>Bacteroidota</taxon>
        <taxon>Flavobacteriia</taxon>
        <taxon>Flavobacteriales</taxon>
        <taxon>Flavobacteriaceae</taxon>
        <taxon>Flavobacterium</taxon>
    </lineage>
</organism>
<dbReference type="AlphaFoldDB" id="A0A2S1LTP3"/>
<reference evidence="2 3" key="1">
    <citation type="submission" date="2017-04" db="EMBL/GenBank/DDBJ databases">
        <title>Complete genome sequence of Flavobacterium kingsejong AJ004.</title>
        <authorList>
            <person name="Lee P.C."/>
        </authorList>
    </citation>
    <scope>NUCLEOTIDE SEQUENCE [LARGE SCALE GENOMIC DNA]</scope>
    <source>
        <strain evidence="2 3">AJ004</strain>
    </source>
</reference>
<evidence type="ECO:0000256" key="1">
    <source>
        <dbReference type="SAM" id="Phobius"/>
    </source>
</evidence>
<feature type="transmembrane region" description="Helical" evidence="1">
    <location>
        <begin position="42"/>
        <end position="62"/>
    </location>
</feature>
<dbReference type="Pfam" id="PF20136">
    <property type="entry name" value="DUF6526"/>
    <property type="match status" value="1"/>
</dbReference>
<feature type="transmembrane region" description="Helical" evidence="1">
    <location>
        <begin position="18"/>
        <end position="36"/>
    </location>
</feature>
<proteinExistence type="predicted"/>
<dbReference type="KEGG" id="fki:FK004_18875"/>
<keyword evidence="1" id="KW-1133">Transmembrane helix</keyword>
<sequence length="145" mass="17234">MKPQSYENHIRFYPPHHFVFYPVTLILLIVSAYYAVTDTENTKLWIFISSTIALVIWSMYMVRQHYALILQNRIVRDELRYRYYVLTNKRLELVAPELNDSQLFALRFAPDAELPDLVHRTVAENLSGTAIKKSIVHWFPDYNRV</sequence>
<keyword evidence="1" id="KW-0812">Transmembrane</keyword>
<keyword evidence="1" id="KW-0472">Membrane</keyword>
<dbReference type="InterPro" id="IPR045385">
    <property type="entry name" value="DUF6526"/>
</dbReference>
<dbReference type="OrthoDB" id="765463at2"/>
<dbReference type="RefSeq" id="WP_108738623.1">
    <property type="nucleotide sequence ID" value="NZ_CP020919.1"/>
</dbReference>
<evidence type="ECO:0000313" key="3">
    <source>
        <dbReference type="Proteomes" id="UP000244677"/>
    </source>
</evidence>
<keyword evidence="3" id="KW-1185">Reference proteome</keyword>
<accession>A0A2S1LTP3</accession>
<gene>
    <name evidence="2" type="ORF">FK004_18875</name>
</gene>
<dbReference type="EMBL" id="CP020919">
    <property type="protein sequence ID" value="AWG27135.1"/>
    <property type="molecule type" value="Genomic_DNA"/>
</dbReference>
<dbReference type="Proteomes" id="UP000244677">
    <property type="component" value="Chromosome"/>
</dbReference>
<evidence type="ECO:0000313" key="2">
    <source>
        <dbReference type="EMBL" id="AWG27135.1"/>
    </source>
</evidence>
<protein>
    <submittedName>
        <fullName evidence="2">Uncharacterized protein</fullName>
    </submittedName>
</protein>
<name>A0A2S1LTP3_9FLAO</name>